<dbReference type="Proteomes" id="UP001500603">
    <property type="component" value="Unassembled WGS sequence"/>
</dbReference>
<comment type="caution">
    <text evidence="1">The sequence shown here is derived from an EMBL/GenBank/DDBJ whole genome shotgun (WGS) entry which is preliminary data.</text>
</comment>
<gene>
    <name evidence="1" type="ORF">GCM10023318_42780</name>
</gene>
<sequence>MTEITITDRLDTAPSWERCVHHSAPANPYTVEQAHRVMRQYIACQRGDCARKQVAWDVLVEAGRIVPDAGRQR</sequence>
<dbReference type="EMBL" id="BAABJM010000004">
    <property type="protein sequence ID" value="GAA5060848.1"/>
    <property type="molecule type" value="Genomic_DNA"/>
</dbReference>
<reference evidence="2" key="1">
    <citation type="journal article" date="2019" name="Int. J. Syst. Evol. Microbiol.">
        <title>The Global Catalogue of Microorganisms (GCM) 10K type strain sequencing project: providing services to taxonomists for standard genome sequencing and annotation.</title>
        <authorList>
            <consortium name="The Broad Institute Genomics Platform"/>
            <consortium name="The Broad Institute Genome Sequencing Center for Infectious Disease"/>
            <person name="Wu L."/>
            <person name="Ma J."/>
        </authorList>
    </citation>
    <scope>NUCLEOTIDE SEQUENCE [LARGE SCALE GENOMIC DNA]</scope>
    <source>
        <strain evidence="2">JCM 18298</strain>
    </source>
</reference>
<protein>
    <recommendedName>
        <fullName evidence="3">Zinc-finger domain-containing protein</fullName>
    </recommendedName>
</protein>
<proteinExistence type="predicted"/>
<evidence type="ECO:0000313" key="1">
    <source>
        <dbReference type="EMBL" id="GAA5060848.1"/>
    </source>
</evidence>
<evidence type="ECO:0000313" key="2">
    <source>
        <dbReference type="Proteomes" id="UP001500603"/>
    </source>
</evidence>
<organism evidence="1 2">
    <name type="scientific">Nocardia callitridis</name>
    <dbReference type="NCBI Taxonomy" id="648753"/>
    <lineage>
        <taxon>Bacteria</taxon>
        <taxon>Bacillati</taxon>
        <taxon>Actinomycetota</taxon>
        <taxon>Actinomycetes</taxon>
        <taxon>Mycobacteriales</taxon>
        <taxon>Nocardiaceae</taxon>
        <taxon>Nocardia</taxon>
    </lineage>
</organism>
<dbReference type="RefSeq" id="WP_345497349.1">
    <property type="nucleotide sequence ID" value="NZ_BAABJM010000004.1"/>
</dbReference>
<keyword evidence="2" id="KW-1185">Reference proteome</keyword>
<evidence type="ECO:0008006" key="3">
    <source>
        <dbReference type="Google" id="ProtNLM"/>
    </source>
</evidence>
<name>A0ABP9KPE7_9NOCA</name>
<accession>A0ABP9KPE7</accession>